<dbReference type="GO" id="GO:0016114">
    <property type="term" value="P:terpenoid biosynthetic process"/>
    <property type="evidence" value="ECO:0007669"/>
    <property type="project" value="TreeGrafter"/>
</dbReference>
<accession>A0A1H0BLK3</accession>
<keyword evidence="4" id="KW-0808">Transferase</keyword>
<dbReference type="Pfam" id="PF00696">
    <property type="entry name" value="AA_kinase"/>
    <property type="match status" value="1"/>
</dbReference>
<organism evidence="12 13">
    <name type="scientific">Actinacidiphila guanduensis</name>
    <dbReference type="NCBI Taxonomy" id="310781"/>
    <lineage>
        <taxon>Bacteria</taxon>
        <taxon>Bacillati</taxon>
        <taxon>Actinomycetota</taxon>
        <taxon>Actinomycetes</taxon>
        <taxon>Kitasatosporales</taxon>
        <taxon>Streptomycetaceae</taxon>
        <taxon>Actinacidiphila</taxon>
    </lineage>
</organism>
<proteinExistence type="inferred from homology"/>
<dbReference type="PANTHER" id="PTHR43654:SF1">
    <property type="entry name" value="ISOPENTENYL PHOSPHATE KINASE"/>
    <property type="match status" value="1"/>
</dbReference>
<dbReference type="STRING" id="310781.SAMN05216259_104222"/>
<dbReference type="GO" id="GO:0016301">
    <property type="term" value="F:kinase activity"/>
    <property type="evidence" value="ECO:0007669"/>
    <property type="project" value="UniProtKB-KW"/>
</dbReference>
<reference evidence="12 13" key="1">
    <citation type="submission" date="2016-10" db="EMBL/GenBank/DDBJ databases">
        <authorList>
            <person name="de Groot N.N."/>
        </authorList>
    </citation>
    <scope>NUCLEOTIDE SEQUENCE [LARGE SCALE GENOMIC DNA]</scope>
    <source>
        <strain evidence="12 13">CGMCC 4.2022</strain>
    </source>
</reference>
<dbReference type="PANTHER" id="PTHR43654">
    <property type="entry name" value="GLUTAMATE 5-KINASE"/>
    <property type="match status" value="1"/>
</dbReference>
<comment type="catalytic activity">
    <reaction evidence="9">
        <text>isopentenyl phosphate + ATP = isopentenyl diphosphate + ADP</text>
        <dbReference type="Rhea" id="RHEA:33963"/>
        <dbReference type="ChEBI" id="CHEBI:30616"/>
        <dbReference type="ChEBI" id="CHEBI:65078"/>
        <dbReference type="ChEBI" id="CHEBI:128769"/>
        <dbReference type="ChEBI" id="CHEBI:456216"/>
        <dbReference type="EC" id="2.7.4.26"/>
    </reaction>
</comment>
<gene>
    <name evidence="12" type="ORF">SAMN05216259_104222</name>
</gene>
<dbReference type="GO" id="GO:0005829">
    <property type="term" value="C:cytosol"/>
    <property type="evidence" value="ECO:0007669"/>
    <property type="project" value="TreeGrafter"/>
</dbReference>
<evidence type="ECO:0000256" key="6">
    <source>
        <dbReference type="ARBA" id="ARBA00022777"/>
    </source>
</evidence>
<evidence type="ECO:0000256" key="1">
    <source>
        <dbReference type="ARBA" id="ARBA00010540"/>
    </source>
</evidence>
<keyword evidence="5" id="KW-0547">Nucleotide-binding</keyword>
<dbReference type="EMBL" id="FNIE01000004">
    <property type="protein sequence ID" value="SDN46313.1"/>
    <property type="molecule type" value="Genomic_DNA"/>
</dbReference>
<dbReference type="SUPFAM" id="SSF53633">
    <property type="entry name" value="Carbamate kinase-like"/>
    <property type="match status" value="1"/>
</dbReference>
<keyword evidence="13" id="KW-1185">Reference proteome</keyword>
<dbReference type="InterPro" id="IPR001048">
    <property type="entry name" value="Asp/Glu/Uridylate_kinase"/>
</dbReference>
<dbReference type="EC" id="2.7.4.26" evidence="2"/>
<dbReference type="InterPro" id="IPR036393">
    <property type="entry name" value="AceGlu_kinase-like_sf"/>
</dbReference>
<keyword evidence="8" id="KW-0414">Isoprene biosynthesis</keyword>
<sequence>MITLVKIGGSVLTDKQRPLVFQEEYARQVAADIRLSGTVPVIVHGTGSWAKAVGRHFRTEGGWARDATGFQMTALRIRRLQEALAAALRDEGVMCSPMQANALFHRTGGVLDLYGTGPLEHLVAAGVSPLLCGDVLVEGPGTFRVVSSDTVLLTLARRLEVGDCVLATDVDGVWDEDGTLLPEVARPAAAADDNDRRDVTGGMSAKVTAALDIAATGARTTIVNGRVRGRLRDALARRPVTGTRVLAPGARPPEPGGPGAAPGRQDRADQEDRPQDPEQPRAAALHPAGAQ</sequence>
<feature type="region of interest" description="Disordered" evidence="10">
    <location>
        <begin position="238"/>
        <end position="291"/>
    </location>
</feature>
<dbReference type="RefSeq" id="WP_176930213.1">
    <property type="nucleotide sequence ID" value="NZ_FNIE01000004.1"/>
</dbReference>
<dbReference type="PRINTS" id="PR00474">
    <property type="entry name" value="GLU5KINASE"/>
</dbReference>
<dbReference type="Gene3D" id="3.40.1160.10">
    <property type="entry name" value="Acetylglutamate kinase-like"/>
    <property type="match status" value="1"/>
</dbReference>
<evidence type="ECO:0000256" key="4">
    <source>
        <dbReference type="ARBA" id="ARBA00022679"/>
    </source>
</evidence>
<evidence type="ECO:0000256" key="10">
    <source>
        <dbReference type="SAM" id="MobiDB-lite"/>
    </source>
</evidence>
<feature type="compositionally biased region" description="Basic and acidic residues" evidence="10">
    <location>
        <begin position="264"/>
        <end position="279"/>
    </location>
</feature>
<evidence type="ECO:0000259" key="11">
    <source>
        <dbReference type="Pfam" id="PF00696"/>
    </source>
</evidence>
<dbReference type="GO" id="GO:0005524">
    <property type="term" value="F:ATP binding"/>
    <property type="evidence" value="ECO:0007669"/>
    <property type="project" value="UniProtKB-KW"/>
</dbReference>
<protein>
    <recommendedName>
        <fullName evidence="3">Isopentenyl phosphate kinase</fullName>
        <ecNumber evidence="2">2.7.4.26</ecNumber>
    </recommendedName>
</protein>
<dbReference type="AlphaFoldDB" id="A0A1H0BLK3"/>
<feature type="domain" description="Aspartate/glutamate/uridylate kinase" evidence="11">
    <location>
        <begin position="1"/>
        <end position="224"/>
    </location>
</feature>
<evidence type="ECO:0000256" key="9">
    <source>
        <dbReference type="ARBA" id="ARBA00049063"/>
    </source>
</evidence>
<evidence type="ECO:0000256" key="3">
    <source>
        <dbReference type="ARBA" id="ARBA00017267"/>
    </source>
</evidence>
<comment type="similarity">
    <text evidence="1">Belongs to the isopentenyl phosphate kinase family.</text>
</comment>
<dbReference type="GO" id="GO:0102043">
    <property type="term" value="F:isopentenyl phosphate kinase activity"/>
    <property type="evidence" value="ECO:0007669"/>
    <property type="project" value="UniProtKB-EC"/>
</dbReference>
<dbReference type="Proteomes" id="UP000199341">
    <property type="component" value="Unassembled WGS sequence"/>
</dbReference>
<dbReference type="NCBIfam" id="NF040647">
    <property type="entry name" value="IPPK_Arch"/>
    <property type="match status" value="1"/>
</dbReference>
<keyword evidence="6 12" id="KW-0418">Kinase</keyword>
<name>A0A1H0BLK3_9ACTN</name>
<keyword evidence="7" id="KW-0067">ATP-binding</keyword>
<evidence type="ECO:0000256" key="5">
    <source>
        <dbReference type="ARBA" id="ARBA00022741"/>
    </source>
</evidence>
<dbReference type="InterPro" id="IPR024192">
    <property type="entry name" value="Fosfomycin_R_FomA-type"/>
</dbReference>
<evidence type="ECO:0000256" key="8">
    <source>
        <dbReference type="ARBA" id="ARBA00023229"/>
    </source>
</evidence>
<evidence type="ECO:0000313" key="13">
    <source>
        <dbReference type="Proteomes" id="UP000199341"/>
    </source>
</evidence>
<evidence type="ECO:0000256" key="7">
    <source>
        <dbReference type="ARBA" id="ARBA00022840"/>
    </source>
</evidence>
<dbReference type="InterPro" id="IPR001057">
    <property type="entry name" value="Glu/AcGlu_kinase"/>
</dbReference>
<evidence type="ECO:0000313" key="12">
    <source>
        <dbReference type="EMBL" id="SDN46313.1"/>
    </source>
</evidence>
<evidence type="ECO:0000256" key="2">
    <source>
        <dbReference type="ARBA" id="ARBA00012908"/>
    </source>
</evidence>